<dbReference type="AlphaFoldDB" id="A0A2P4QBR5"/>
<dbReference type="EMBL" id="AUPC02000065">
    <property type="protein sequence ID" value="POG75066.1"/>
    <property type="molecule type" value="Genomic_DNA"/>
</dbReference>
<feature type="region of interest" description="Disordered" evidence="1">
    <location>
        <begin position="92"/>
        <end position="131"/>
    </location>
</feature>
<sequence>MECSITDHDYRIKELESMMNYDGPPDNTSSQAPDLYLYDAGWDHQPDLDNDKNYKNNSSLSPAHIDPNFSIMDTSPDVFFSTLNPNSILTSRHTPLSNHVNLGGSSNDSSKLRQEISSGPHPPNSAPNINSSIPPSPINCFDIFPEQSNRELNFSNILRIGTLNLPGHQNVYIIGAYVPPSSGLNNRARSTGAHVLLGGDLNAEFDGYLKNISYLTISSPINPLFRYLYSHQFDDLSAHLWSYVLDPSDTFSSDHFLLIAFFDFLNIHDLRTPSYLKQRLHYHTEYNIHAALPNHKILFTAEVDSGLKKFTPANGDGHLNNNWHRLKFALLNAAHSAFLKRVISLNKPQAVPEFTDLFPNQIAFIEVLPVPVTLYSIFSSLHLGFPNFLTKFRSSLRTVKKFISGKVTTEFDNYKQVAIKAAIARRNSNFYKDKGKFIRSSLNREKRSIVLDRVLITDISGNSQLLIASDDIHKAAIRHFQNVVGPSRSPFKTLDELPDRWKSRYTPISMINPDIYSMIMAPITEIELLSVINNSPHHKASGPSFIPYE</sequence>
<name>A0A2P4QBR5_RHIID</name>
<reference evidence="2 3" key="2">
    <citation type="journal article" date="2018" name="New Phytol.">
        <title>High intraspecific genome diversity in the model arbuscular mycorrhizal symbiont Rhizophagus irregularis.</title>
        <authorList>
            <person name="Chen E.C.H."/>
            <person name="Morin E."/>
            <person name="Beaudet D."/>
            <person name="Noel J."/>
            <person name="Yildirir G."/>
            <person name="Ndikumana S."/>
            <person name="Charron P."/>
            <person name="St-Onge C."/>
            <person name="Giorgi J."/>
            <person name="Kruger M."/>
            <person name="Marton T."/>
            <person name="Ropars J."/>
            <person name="Grigoriev I.V."/>
            <person name="Hainaut M."/>
            <person name="Henrissat B."/>
            <person name="Roux C."/>
            <person name="Martin F."/>
            <person name="Corradi N."/>
        </authorList>
    </citation>
    <scope>NUCLEOTIDE SEQUENCE [LARGE SCALE GENOMIC DNA]</scope>
    <source>
        <strain evidence="2 3">DAOM 197198</strain>
    </source>
</reference>
<dbReference type="InterPro" id="IPR036691">
    <property type="entry name" value="Endo/exonu/phosph_ase_sf"/>
</dbReference>
<reference evidence="2 3" key="1">
    <citation type="journal article" date="2013" name="Proc. Natl. Acad. Sci. U.S.A.">
        <title>Genome of an arbuscular mycorrhizal fungus provides insight into the oldest plant symbiosis.</title>
        <authorList>
            <person name="Tisserant E."/>
            <person name="Malbreil M."/>
            <person name="Kuo A."/>
            <person name="Kohler A."/>
            <person name="Symeonidi A."/>
            <person name="Balestrini R."/>
            <person name="Charron P."/>
            <person name="Duensing N."/>
            <person name="Frei Dit Frey N."/>
            <person name="Gianinazzi-Pearson V."/>
            <person name="Gilbert L.B."/>
            <person name="Handa Y."/>
            <person name="Herr J.R."/>
            <person name="Hijri M."/>
            <person name="Koul R."/>
            <person name="Kawaguchi M."/>
            <person name="Krajinski F."/>
            <person name="Lammers P.J."/>
            <person name="Masclaux F.G."/>
            <person name="Murat C."/>
            <person name="Morin E."/>
            <person name="Ndikumana S."/>
            <person name="Pagni M."/>
            <person name="Petitpierre D."/>
            <person name="Requena N."/>
            <person name="Rosikiewicz P."/>
            <person name="Riley R."/>
            <person name="Saito K."/>
            <person name="San Clemente H."/>
            <person name="Shapiro H."/>
            <person name="van Tuinen D."/>
            <person name="Becard G."/>
            <person name="Bonfante P."/>
            <person name="Paszkowski U."/>
            <person name="Shachar-Hill Y.Y."/>
            <person name="Tuskan G.A."/>
            <person name="Young P.W."/>
            <person name="Sanders I.R."/>
            <person name="Henrissat B."/>
            <person name="Rensing S.A."/>
            <person name="Grigoriev I.V."/>
            <person name="Corradi N."/>
            <person name="Roux C."/>
            <person name="Martin F."/>
        </authorList>
    </citation>
    <scope>NUCLEOTIDE SEQUENCE [LARGE SCALE GENOMIC DNA]</scope>
    <source>
        <strain evidence="2 3">DAOM 197198</strain>
    </source>
</reference>
<dbReference type="VEuPathDB" id="FungiDB:RhiirFUN_002265"/>
<accession>A0A2P4QBR5</accession>
<dbReference type="Proteomes" id="UP000018888">
    <property type="component" value="Unassembled WGS sequence"/>
</dbReference>
<dbReference type="SUPFAM" id="SSF56219">
    <property type="entry name" value="DNase I-like"/>
    <property type="match status" value="1"/>
</dbReference>
<protein>
    <recommendedName>
        <fullName evidence="4">Endonuclease/exonuclease/phosphatase domain-containing protein</fullName>
    </recommendedName>
</protein>
<evidence type="ECO:0000313" key="2">
    <source>
        <dbReference type="EMBL" id="POG75066.1"/>
    </source>
</evidence>
<evidence type="ECO:0000256" key="1">
    <source>
        <dbReference type="SAM" id="MobiDB-lite"/>
    </source>
</evidence>
<evidence type="ECO:0008006" key="4">
    <source>
        <dbReference type="Google" id="ProtNLM"/>
    </source>
</evidence>
<feature type="compositionally biased region" description="Polar residues" evidence="1">
    <location>
        <begin position="92"/>
        <end position="109"/>
    </location>
</feature>
<organism evidence="2 3">
    <name type="scientific">Rhizophagus irregularis (strain DAOM 181602 / DAOM 197198 / MUCL 43194)</name>
    <name type="common">Arbuscular mycorrhizal fungus</name>
    <name type="synonym">Glomus intraradices</name>
    <dbReference type="NCBI Taxonomy" id="747089"/>
    <lineage>
        <taxon>Eukaryota</taxon>
        <taxon>Fungi</taxon>
        <taxon>Fungi incertae sedis</taxon>
        <taxon>Mucoromycota</taxon>
        <taxon>Glomeromycotina</taxon>
        <taxon>Glomeromycetes</taxon>
        <taxon>Glomerales</taxon>
        <taxon>Glomeraceae</taxon>
        <taxon>Rhizophagus</taxon>
    </lineage>
</organism>
<evidence type="ECO:0000313" key="3">
    <source>
        <dbReference type="Proteomes" id="UP000018888"/>
    </source>
</evidence>
<dbReference type="VEuPathDB" id="FungiDB:RhiirFUN_004522"/>
<comment type="caution">
    <text evidence="2">The sequence shown here is derived from an EMBL/GenBank/DDBJ whole genome shotgun (WGS) entry which is preliminary data.</text>
</comment>
<gene>
    <name evidence="2" type="ORF">GLOIN_2v1770668</name>
</gene>
<keyword evidence="3" id="KW-1185">Reference proteome</keyword>
<proteinExistence type="predicted"/>